<dbReference type="InterPro" id="IPR029480">
    <property type="entry name" value="Transpos_assoc"/>
</dbReference>
<comment type="caution">
    <text evidence="4">The sequence shown here is derived from an EMBL/GenBank/DDBJ whole genome shotgun (WGS) entry which is preliminary data.</text>
</comment>
<dbReference type="InterPro" id="IPR002156">
    <property type="entry name" value="RNaseH_domain"/>
</dbReference>
<dbReference type="InterPro" id="IPR044730">
    <property type="entry name" value="RNase_H-like_dom_plant"/>
</dbReference>
<feature type="domain" description="RNase H type-1" evidence="2">
    <location>
        <begin position="230"/>
        <end position="296"/>
    </location>
</feature>
<name>A0A6D2I573_9BRAS</name>
<evidence type="ECO:0000313" key="4">
    <source>
        <dbReference type="EMBL" id="CAA7023633.1"/>
    </source>
</evidence>
<proteinExistence type="predicted"/>
<organism evidence="4 5">
    <name type="scientific">Microthlaspi erraticum</name>
    <dbReference type="NCBI Taxonomy" id="1685480"/>
    <lineage>
        <taxon>Eukaryota</taxon>
        <taxon>Viridiplantae</taxon>
        <taxon>Streptophyta</taxon>
        <taxon>Embryophyta</taxon>
        <taxon>Tracheophyta</taxon>
        <taxon>Spermatophyta</taxon>
        <taxon>Magnoliopsida</taxon>
        <taxon>eudicotyledons</taxon>
        <taxon>Gunneridae</taxon>
        <taxon>Pentapetalae</taxon>
        <taxon>rosids</taxon>
        <taxon>malvids</taxon>
        <taxon>Brassicales</taxon>
        <taxon>Brassicaceae</taxon>
        <taxon>Coluteocarpeae</taxon>
        <taxon>Microthlaspi</taxon>
    </lineage>
</organism>
<feature type="coiled-coil region" evidence="1">
    <location>
        <begin position="176"/>
        <end position="203"/>
    </location>
</feature>
<reference evidence="4" key="1">
    <citation type="submission" date="2020-01" db="EMBL/GenBank/DDBJ databases">
        <authorList>
            <person name="Mishra B."/>
        </authorList>
    </citation>
    <scope>NUCLEOTIDE SEQUENCE [LARGE SCALE GENOMIC DNA]</scope>
</reference>
<dbReference type="CDD" id="cd06222">
    <property type="entry name" value="RNase_H_like"/>
    <property type="match status" value="1"/>
</dbReference>
<dbReference type="SUPFAM" id="SSF53098">
    <property type="entry name" value="Ribonuclease H-like"/>
    <property type="match status" value="1"/>
</dbReference>
<dbReference type="Proteomes" id="UP000467841">
    <property type="component" value="Unassembled WGS sequence"/>
</dbReference>
<sequence length="344" mass="38829">MDKPQYSPTTGELTDEYAHGIEEFMALASNNIMTSEYGKMYCPCVRCRNHRLVNHLCRYGFMHGYKVWYSHGETDLMVQNYGSTSDILILGGRSVRLEEPTPVIVEKVKVIVEKVKVNKVDLLTQLSQADSSVEDLSRAQINNLVIKVVPLRKGCRPGLGNIADTDPATSFFSDYNDDLLQQNDELKEKVAALEASKAETEEWLSSIQEELTSTKSKVSNMDAFMRRICSAPLAELWGVYYGLYIAWEKQVPRLEVEVDSELVVGFLKNGIGEAHPLSFLVRLCHGFITKDWTVRINRLADGLANYAFTFQMGFHDLPLVPDSVDSILQDDVLVYECPRDVIVD</sequence>
<evidence type="ECO:0000259" key="3">
    <source>
        <dbReference type="Pfam" id="PF13963"/>
    </source>
</evidence>
<keyword evidence="5" id="KW-1185">Reference proteome</keyword>
<evidence type="ECO:0008006" key="6">
    <source>
        <dbReference type="Google" id="ProtNLM"/>
    </source>
</evidence>
<evidence type="ECO:0000313" key="5">
    <source>
        <dbReference type="Proteomes" id="UP000467841"/>
    </source>
</evidence>
<dbReference type="Pfam" id="PF13963">
    <property type="entry name" value="Transpos_assoc"/>
    <property type="match status" value="1"/>
</dbReference>
<accession>A0A6D2I573</accession>
<dbReference type="OrthoDB" id="1752183at2759"/>
<gene>
    <name evidence="4" type="ORF">MERR_LOCUS10868</name>
</gene>
<dbReference type="Pfam" id="PF13456">
    <property type="entry name" value="RVT_3"/>
    <property type="match status" value="1"/>
</dbReference>
<dbReference type="GO" id="GO:0004523">
    <property type="term" value="F:RNA-DNA hybrid ribonuclease activity"/>
    <property type="evidence" value="ECO:0007669"/>
    <property type="project" value="InterPro"/>
</dbReference>
<protein>
    <recommendedName>
        <fullName evidence="6">RNase H type-1 domain-containing protein</fullName>
    </recommendedName>
</protein>
<dbReference type="InterPro" id="IPR012337">
    <property type="entry name" value="RNaseH-like_sf"/>
</dbReference>
<evidence type="ECO:0000256" key="1">
    <source>
        <dbReference type="SAM" id="Coils"/>
    </source>
</evidence>
<dbReference type="AlphaFoldDB" id="A0A6D2I573"/>
<evidence type="ECO:0000259" key="2">
    <source>
        <dbReference type="Pfam" id="PF13456"/>
    </source>
</evidence>
<dbReference type="EMBL" id="CACVBM020000799">
    <property type="protein sequence ID" value="CAA7023633.1"/>
    <property type="molecule type" value="Genomic_DNA"/>
</dbReference>
<feature type="domain" description="Transposase-associated" evidence="3">
    <location>
        <begin position="12"/>
        <end position="73"/>
    </location>
</feature>
<dbReference type="GO" id="GO:0003676">
    <property type="term" value="F:nucleic acid binding"/>
    <property type="evidence" value="ECO:0007669"/>
    <property type="project" value="InterPro"/>
</dbReference>
<keyword evidence="1" id="KW-0175">Coiled coil</keyword>